<comment type="caution">
    <text evidence="1">The sequence shown here is derived from an EMBL/GenBank/DDBJ whole genome shotgun (WGS) entry which is preliminary data.</text>
</comment>
<keyword evidence="2" id="KW-1185">Reference proteome</keyword>
<gene>
    <name evidence="1" type="ORF">NC653_009698</name>
</gene>
<dbReference type="AlphaFoldDB" id="A0AAD6WA72"/>
<protein>
    <submittedName>
        <fullName evidence="1">Uncharacterized protein</fullName>
    </submittedName>
</protein>
<dbReference type="EMBL" id="JAQIZT010000003">
    <property type="protein sequence ID" value="KAJ7004957.1"/>
    <property type="molecule type" value="Genomic_DNA"/>
</dbReference>
<sequence>MWLLSDVSVLFLARIWWIWRLRNILPYGDYYNGDRWLIHQIHILAQDPAIRLGREKIYLARIWHR</sequence>
<evidence type="ECO:0000313" key="1">
    <source>
        <dbReference type="EMBL" id="KAJ7004957.1"/>
    </source>
</evidence>
<reference evidence="1" key="1">
    <citation type="journal article" date="2023" name="Mol. Ecol. Resour.">
        <title>Chromosome-level genome assembly of a triploid poplar Populus alba 'Berolinensis'.</title>
        <authorList>
            <person name="Chen S."/>
            <person name="Yu Y."/>
            <person name="Wang X."/>
            <person name="Wang S."/>
            <person name="Zhang T."/>
            <person name="Zhou Y."/>
            <person name="He R."/>
            <person name="Meng N."/>
            <person name="Wang Y."/>
            <person name="Liu W."/>
            <person name="Liu Z."/>
            <person name="Liu J."/>
            <person name="Guo Q."/>
            <person name="Huang H."/>
            <person name="Sederoff R.R."/>
            <person name="Wang G."/>
            <person name="Qu G."/>
            <person name="Chen S."/>
        </authorList>
    </citation>
    <scope>NUCLEOTIDE SEQUENCE</scope>
    <source>
        <strain evidence="1">SC-2020</strain>
    </source>
</reference>
<evidence type="ECO:0000313" key="2">
    <source>
        <dbReference type="Proteomes" id="UP001164929"/>
    </source>
</evidence>
<name>A0AAD6WA72_9ROSI</name>
<accession>A0AAD6WA72</accession>
<organism evidence="1 2">
    <name type="scientific">Populus alba x Populus x berolinensis</name>
    <dbReference type="NCBI Taxonomy" id="444605"/>
    <lineage>
        <taxon>Eukaryota</taxon>
        <taxon>Viridiplantae</taxon>
        <taxon>Streptophyta</taxon>
        <taxon>Embryophyta</taxon>
        <taxon>Tracheophyta</taxon>
        <taxon>Spermatophyta</taxon>
        <taxon>Magnoliopsida</taxon>
        <taxon>eudicotyledons</taxon>
        <taxon>Gunneridae</taxon>
        <taxon>Pentapetalae</taxon>
        <taxon>rosids</taxon>
        <taxon>fabids</taxon>
        <taxon>Malpighiales</taxon>
        <taxon>Salicaceae</taxon>
        <taxon>Saliceae</taxon>
        <taxon>Populus</taxon>
    </lineage>
</organism>
<proteinExistence type="predicted"/>
<dbReference type="Proteomes" id="UP001164929">
    <property type="component" value="Chromosome 3"/>
</dbReference>